<keyword evidence="4" id="KW-0378">Hydrolase</keyword>
<evidence type="ECO:0000313" key="9">
    <source>
        <dbReference type="Proteomes" id="UP000436088"/>
    </source>
</evidence>
<evidence type="ECO:0000256" key="6">
    <source>
        <dbReference type="ARBA" id="ARBA00047304"/>
    </source>
</evidence>
<dbReference type="InterPro" id="IPR045344">
    <property type="entry name" value="C-JID"/>
</dbReference>
<dbReference type="Pfam" id="PF20160">
    <property type="entry name" value="C-JID"/>
    <property type="match status" value="1"/>
</dbReference>
<organism evidence="8 9">
    <name type="scientific">Hibiscus syriacus</name>
    <name type="common">Rose of Sharon</name>
    <dbReference type="NCBI Taxonomy" id="106335"/>
    <lineage>
        <taxon>Eukaryota</taxon>
        <taxon>Viridiplantae</taxon>
        <taxon>Streptophyta</taxon>
        <taxon>Embryophyta</taxon>
        <taxon>Tracheophyta</taxon>
        <taxon>Spermatophyta</taxon>
        <taxon>Magnoliopsida</taxon>
        <taxon>eudicotyledons</taxon>
        <taxon>Gunneridae</taxon>
        <taxon>Pentapetalae</taxon>
        <taxon>rosids</taxon>
        <taxon>malvids</taxon>
        <taxon>Malvales</taxon>
        <taxon>Malvaceae</taxon>
        <taxon>Malvoideae</taxon>
        <taxon>Hibiscus</taxon>
    </lineage>
</organism>
<feature type="domain" description="TIR" evidence="7">
    <location>
        <begin position="8"/>
        <end position="161"/>
    </location>
</feature>
<dbReference type="FunFam" id="3.40.50.10140:FF:000007">
    <property type="entry name" value="Disease resistance protein (TIR-NBS-LRR class)"/>
    <property type="match status" value="1"/>
</dbReference>
<dbReference type="GO" id="GO:0061809">
    <property type="term" value="F:NAD+ nucleosidase activity, cyclic ADP-ribose generating"/>
    <property type="evidence" value="ECO:0007669"/>
    <property type="project" value="UniProtKB-EC"/>
</dbReference>
<dbReference type="Pfam" id="PF23282">
    <property type="entry name" value="WHD_ROQ1"/>
    <property type="match status" value="1"/>
</dbReference>
<dbReference type="PANTHER" id="PTHR11017">
    <property type="entry name" value="LEUCINE-RICH REPEAT-CONTAINING PROTEIN"/>
    <property type="match status" value="1"/>
</dbReference>
<dbReference type="EC" id="3.2.2.6" evidence="1"/>
<dbReference type="Proteomes" id="UP000436088">
    <property type="component" value="Unassembled WGS sequence"/>
</dbReference>
<evidence type="ECO:0000259" key="7">
    <source>
        <dbReference type="PROSITE" id="PS50104"/>
    </source>
</evidence>
<dbReference type="Gene3D" id="3.40.50.300">
    <property type="entry name" value="P-loop containing nucleotide triphosphate hydrolases"/>
    <property type="match status" value="1"/>
</dbReference>
<accession>A0A6A3BQQ9</accession>
<comment type="catalytic activity">
    <reaction evidence="6">
        <text>NAD(+) + H2O = ADP-D-ribose + nicotinamide + H(+)</text>
        <dbReference type="Rhea" id="RHEA:16301"/>
        <dbReference type="ChEBI" id="CHEBI:15377"/>
        <dbReference type="ChEBI" id="CHEBI:15378"/>
        <dbReference type="ChEBI" id="CHEBI:17154"/>
        <dbReference type="ChEBI" id="CHEBI:57540"/>
        <dbReference type="ChEBI" id="CHEBI:57967"/>
        <dbReference type="EC" id="3.2.2.6"/>
    </reaction>
    <physiologicalReaction direction="left-to-right" evidence="6">
        <dbReference type="Rhea" id="RHEA:16302"/>
    </physiologicalReaction>
</comment>
<dbReference type="Gene3D" id="1.10.8.430">
    <property type="entry name" value="Helical domain of apoptotic protease-activating factors"/>
    <property type="match status" value="1"/>
</dbReference>
<keyword evidence="2" id="KW-0433">Leucine-rich repeat</keyword>
<dbReference type="InterPro" id="IPR002182">
    <property type="entry name" value="NB-ARC"/>
</dbReference>
<dbReference type="Gene3D" id="3.40.50.10140">
    <property type="entry name" value="Toll/interleukin-1 receptor homology (TIR) domain"/>
    <property type="match status" value="1"/>
</dbReference>
<dbReference type="InterPro" id="IPR044974">
    <property type="entry name" value="Disease_R_plants"/>
</dbReference>
<dbReference type="InterPro" id="IPR058192">
    <property type="entry name" value="WHD_ROQ1-like"/>
</dbReference>
<name>A0A6A3BQQ9_HIBSY</name>
<dbReference type="GO" id="GO:0006952">
    <property type="term" value="P:defense response"/>
    <property type="evidence" value="ECO:0007669"/>
    <property type="project" value="InterPro"/>
</dbReference>
<keyword evidence="5" id="KW-0520">NAD</keyword>
<dbReference type="PROSITE" id="PS50104">
    <property type="entry name" value="TIR"/>
    <property type="match status" value="1"/>
</dbReference>
<dbReference type="Gene3D" id="3.80.10.10">
    <property type="entry name" value="Ribonuclease Inhibitor"/>
    <property type="match status" value="4"/>
</dbReference>
<dbReference type="InterPro" id="IPR027417">
    <property type="entry name" value="P-loop_NTPase"/>
</dbReference>
<sequence length="1365" mass="155923">MASSSRHLKHDVFLSFSGEDTRNNFTSYLCQSLRRKGVGAYMDENQLKTGHNLSPALLKAIQESKISLIIFSKSYASSSWCLEELFKIMELKRLDQQVVVPIFYHVNPSDVRKRTGGFEEAFANHQKSWAHQLKGWEDSFSEAGSEAEYVMKIVEDIVKKLDSMSVNDTKGFVGVDHHKEQIKDLLRVNEKDIPMIGIGIWGMGGIGKTTLAQAVFDEVCGEFDSCCFLANVREKSERRDGITSLRDKLLSEMLEEETLGSGTPRTGSKFRNDRLRRKRVLVVLDDVNDLDQLEILVGGNGIDHFGFGSRVIITSRDQQVLKNGSVDKIYKVEGLNYLNSLHLFSLYAFKKTHPLYDFADLSNRVIEYAKGVPIALKVLGSTLYKKTEEQWESALDKLKDHPNPKIYNLLKISFDGLDDIERDIFLDIACFFKGEKTEVVAKILNSCYKGAHFGISNLVDKCLIDIVQLDNTLWMHDLDNTLWMHDLDNTLWMHDLDNTLWMHDLLQEMGWNIVRQESKDPGERSRLWIPKDGTKSVEGIFLDMHEIDGIQLHQDVFQKMHNLRFIKFYYSQFSGKEGCSLLSQQDLNSLPGELSYLHWEHCPLKSLPPNFTPGKLVELRLPDSDLEQLWDKDQNLANLRVIDLRNCKNLTKIPDLSRALNIEELDFCGCINLTELPCMVHMKFLENLSLKDCPVTKFPEIPRTIKTLNLSGTQIEEVPSSIKCFNRLSSLHVCRTRIHNLPESVVKMDSLEIICLSHCPNIIHFPSVSENTKKLILAFTQIEEVPASIGCLSKLALLDMSGTKIGNLPSTIGSMASLKAIHICHCLNITQFPNVPKTIEILLMDNTPIEEIPSSIALLRGLSKLSMSDCTRIKSLPTSICQLKSLRELCLQGCSNLENFPEILETMQCLIQLAFFKRVIINDSPILNELIIRVHYRRNLSVLSVILSNSFLKFHTLSTLDLSVLSVILSNSFLKFHTLLTLDLSGSNIVKIPMSIRQLPNLISLYLKCCKNLILLPELPPCLQNLNAHDCTSLELVLSGRHFSENSRLVHMLFSNCFNLDQDVINNIVANAQIRLQCMVEEWVKEWSSSGLYEIIPDKILDRVVACSEISERFKYQCMDSSITIKLCPDWKTDRFLCFVPSVVVDFDNNQKDIVVQIVCEIQLKTKCHDCHSFVSRWTPPLYYDEPIFFESNNMIIWFDKNMFQKDQHYKEASFEFYIAAKDDGKRVDHIKVEKCGVHVFYVDAKCSIDCNVRSNKKSSSGEEEGKQALRLLESSYGVSAYLPCTEDDETGCTPNIMQFRPNSPTDLNWLSTKRSFNNLEFGGSSHQEDINFNNDHDNLTLRRSFRSYQRFNFDDDDEPESKKD</sequence>
<keyword evidence="9" id="KW-1185">Reference proteome</keyword>
<evidence type="ECO:0000256" key="1">
    <source>
        <dbReference type="ARBA" id="ARBA00011982"/>
    </source>
</evidence>
<gene>
    <name evidence="8" type="ORF">F3Y22_tig00109992pilonHSYRG00047</name>
</gene>
<dbReference type="GO" id="GO:0007165">
    <property type="term" value="P:signal transduction"/>
    <property type="evidence" value="ECO:0007669"/>
    <property type="project" value="InterPro"/>
</dbReference>
<evidence type="ECO:0000256" key="3">
    <source>
        <dbReference type="ARBA" id="ARBA00022737"/>
    </source>
</evidence>
<dbReference type="SMART" id="SM00255">
    <property type="entry name" value="TIR"/>
    <property type="match status" value="1"/>
</dbReference>
<keyword evidence="3" id="KW-0677">Repeat</keyword>
<dbReference type="InterPro" id="IPR042197">
    <property type="entry name" value="Apaf_helical"/>
</dbReference>
<evidence type="ECO:0000313" key="8">
    <source>
        <dbReference type="EMBL" id="KAE8718735.1"/>
    </source>
</evidence>
<dbReference type="SUPFAM" id="SSF52540">
    <property type="entry name" value="P-loop containing nucleoside triphosphate hydrolases"/>
    <property type="match status" value="1"/>
</dbReference>
<dbReference type="EMBL" id="VEPZ02000801">
    <property type="protein sequence ID" value="KAE8718735.1"/>
    <property type="molecule type" value="Genomic_DNA"/>
</dbReference>
<evidence type="ECO:0000256" key="5">
    <source>
        <dbReference type="ARBA" id="ARBA00023027"/>
    </source>
</evidence>
<proteinExistence type="predicted"/>
<evidence type="ECO:0000256" key="4">
    <source>
        <dbReference type="ARBA" id="ARBA00022801"/>
    </source>
</evidence>
<dbReference type="InterPro" id="IPR000157">
    <property type="entry name" value="TIR_dom"/>
</dbReference>
<dbReference type="InterPro" id="IPR035897">
    <property type="entry name" value="Toll_tir_struct_dom_sf"/>
</dbReference>
<reference evidence="8" key="1">
    <citation type="submission" date="2019-09" db="EMBL/GenBank/DDBJ databases">
        <title>Draft genome information of white flower Hibiscus syriacus.</title>
        <authorList>
            <person name="Kim Y.-M."/>
        </authorList>
    </citation>
    <scope>NUCLEOTIDE SEQUENCE [LARGE SCALE GENOMIC DNA]</scope>
    <source>
        <strain evidence="8">YM2019G1</strain>
    </source>
</reference>
<comment type="caution">
    <text evidence="8">The sequence shown here is derived from an EMBL/GenBank/DDBJ whole genome shotgun (WGS) entry which is preliminary data.</text>
</comment>
<dbReference type="SUPFAM" id="SSF52200">
    <property type="entry name" value="Toll/Interleukin receptor TIR domain"/>
    <property type="match status" value="1"/>
</dbReference>
<protein>
    <recommendedName>
        <fullName evidence="1">ADP-ribosyl cyclase/cyclic ADP-ribose hydrolase</fullName>
        <ecNumber evidence="1">3.2.2.6</ecNumber>
    </recommendedName>
</protein>
<dbReference type="Pfam" id="PF01582">
    <property type="entry name" value="TIR"/>
    <property type="match status" value="1"/>
</dbReference>
<dbReference type="PRINTS" id="PR00364">
    <property type="entry name" value="DISEASERSIST"/>
</dbReference>
<dbReference type="PANTHER" id="PTHR11017:SF479">
    <property type="entry name" value="DISEASE RESISTANCE PROTEIN (TIR-NBS-LRR CLASS) FAMILY"/>
    <property type="match status" value="1"/>
</dbReference>
<dbReference type="GO" id="GO:0043531">
    <property type="term" value="F:ADP binding"/>
    <property type="evidence" value="ECO:0007669"/>
    <property type="project" value="InterPro"/>
</dbReference>
<dbReference type="Pfam" id="PF00931">
    <property type="entry name" value="NB-ARC"/>
    <property type="match status" value="1"/>
</dbReference>
<dbReference type="InterPro" id="IPR032675">
    <property type="entry name" value="LRR_dom_sf"/>
</dbReference>
<evidence type="ECO:0000256" key="2">
    <source>
        <dbReference type="ARBA" id="ARBA00022614"/>
    </source>
</evidence>
<dbReference type="SUPFAM" id="SSF52058">
    <property type="entry name" value="L domain-like"/>
    <property type="match status" value="2"/>
</dbReference>